<dbReference type="RefSeq" id="WP_271314502.1">
    <property type="nucleotide sequence ID" value="NZ_JABXJJ020000003.1"/>
</dbReference>
<name>A0AA90GUS7_9ACTN</name>
<comment type="caution">
    <text evidence="3">The sequence shown here is derived from an EMBL/GenBank/DDBJ whole genome shotgun (WGS) entry which is preliminary data.</text>
</comment>
<keyword evidence="2" id="KW-1133">Transmembrane helix</keyword>
<sequence>MNHVHNFLRFWYDFVIGDDWTVALCLALALGATALLTACHVAAWWLTPAAVVVVLAVSLRRATRSAPRSGGRTGGTGRPGERG</sequence>
<proteinExistence type="predicted"/>
<evidence type="ECO:0000313" key="3">
    <source>
        <dbReference type="EMBL" id="MDI5968349.1"/>
    </source>
</evidence>
<feature type="region of interest" description="Disordered" evidence="1">
    <location>
        <begin position="61"/>
        <end position="83"/>
    </location>
</feature>
<feature type="transmembrane region" description="Helical" evidence="2">
    <location>
        <begin position="12"/>
        <end position="36"/>
    </location>
</feature>
<keyword evidence="2" id="KW-0812">Transmembrane</keyword>
<feature type="compositionally biased region" description="Low complexity" evidence="1">
    <location>
        <begin position="61"/>
        <end position="70"/>
    </location>
</feature>
<feature type="compositionally biased region" description="Gly residues" evidence="1">
    <location>
        <begin position="71"/>
        <end position="83"/>
    </location>
</feature>
<evidence type="ECO:0000256" key="1">
    <source>
        <dbReference type="SAM" id="MobiDB-lite"/>
    </source>
</evidence>
<keyword evidence="2" id="KW-0472">Membrane</keyword>
<dbReference type="AlphaFoldDB" id="A0AA90GUS7"/>
<protein>
    <submittedName>
        <fullName evidence="3">Uncharacterized protein</fullName>
    </submittedName>
</protein>
<gene>
    <name evidence="3" type="ORF">POF50_003120</name>
</gene>
<reference evidence="3" key="1">
    <citation type="submission" date="2023-05" db="EMBL/GenBank/DDBJ databases">
        <title>Streptantibioticus silvisoli sp. nov., acidotolerant actinomycetes 1 from pine litter.</title>
        <authorList>
            <person name="Swiecimska M."/>
            <person name="Golinska P."/>
            <person name="Sangal V."/>
            <person name="Wachnowicz B."/>
            <person name="Goodfellow M."/>
        </authorList>
    </citation>
    <scope>NUCLEOTIDE SEQUENCE</scope>
    <source>
        <strain evidence="3">SL13</strain>
    </source>
</reference>
<dbReference type="EMBL" id="JABXJJ020000003">
    <property type="protein sequence ID" value="MDI5968349.1"/>
    <property type="molecule type" value="Genomic_DNA"/>
</dbReference>
<accession>A0AA90GUS7</accession>
<evidence type="ECO:0000256" key="2">
    <source>
        <dbReference type="SAM" id="Phobius"/>
    </source>
</evidence>
<feature type="transmembrane region" description="Helical" evidence="2">
    <location>
        <begin position="42"/>
        <end position="59"/>
    </location>
</feature>
<organism evidence="3">
    <name type="scientific">Streptantibioticus silvisoli</name>
    <dbReference type="NCBI Taxonomy" id="2705255"/>
    <lineage>
        <taxon>Bacteria</taxon>
        <taxon>Bacillati</taxon>
        <taxon>Actinomycetota</taxon>
        <taxon>Actinomycetes</taxon>
        <taxon>Kitasatosporales</taxon>
        <taxon>Streptomycetaceae</taxon>
        <taxon>Streptantibioticus</taxon>
    </lineage>
</organism>